<evidence type="ECO:0000256" key="1">
    <source>
        <dbReference type="SAM" id="MobiDB-lite"/>
    </source>
</evidence>
<keyword evidence="3" id="KW-1185">Reference proteome</keyword>
<evidence type="ECO:0000313" key="2">
    <source>
        <dbReference type="EMBL" id="ABM08647.1"/>
    </source>
</evidence>
<feature type="compositionally biased region" description="Pro residues" evidence="1">
    <location>
        <begin position="1"/>
        <end position="12"/>
    </location>
</feature>
<accession>A1R3P6</accession>
<dbReference type="REBASE" id="14423">
    <property type="entry name" value="AauTCMcrBCP"/>
</dbReference>
<dbReference type="HOGENOM" id="CLU_052173_0_0_11"/>
<evidence type="ECO:0008006" key="4">
    <source>
        <dbReference type="Google" id="ProtNLM"/>
    </source>
</evidence>
<dbReference type="Proteomes" id="UP000000637">
    <property type="component" value="Chromosome"/>
</dbReference>
<evidence type="ECO:0000313" key="3">
    <source>
        <dbReference type="Proteomes" id="UP000000637"/>
    </source>
</evidence>
<proteinExistence type="predicted"/>
<dbReference type="Pfam" id="PF10117">
    <property type="entry name" value="McrBC"/>
    <property type="match status" value="1"/>
</dbReference>
<sequence>MQPAKAIPPRPGRAPASAAATSSAAGRPTATAGRAGSGPRHIVMDELSRGVVDKLDPQSAAFINTSGLAKASPMGMGLYRIEPVGKVGSVRTATVQLEVRPKDRLGLSRLLFLLSYAGEQGFRDHSVEAVEHPDLWSALAESLAQLADRALSRGVLQGYLTVEESLRTVKGRIRISDQISRRPGMMVPLEVSYDEFTEDIAENRILRAALERMGKVPRVRPDVLSRLRQLKGKLDAVTRLQSGAPLPPWRASRMNLRYHAVLRLAEVILRNASAEAGEGKQQTASFVVDMGQVFEDFVGTALRAAMSAHPGEMRLQYGALLNEAVRDSDRLTVRPDAVHFLGGRPVVVYDSKYQAASDAGASLSADHYQLLAYCTALRVPTAWLIYAGAGEVKLRRILNTDIDIVEYPLDLSLPPSEILAAVADLAEQSWGEVVRQAVAGRSASD</sequence>
<dbReference type="AlphaFoldDB" id="A1R3P6"/>
<feature type="region of interest" description="Disordered" evidence="1">
    <location>
        <begin position="1"/>
        <end position="40"/>
    </location>
</feature>
<gene>
    <name evidence="2" type="ordered locus">AAur_1070</name>
</gene>
<dbReference type="EMBL" id="CP000474">
    <property type="protein sequence ID" value="ABM08647.1"/>
    <property type="molecule type" value="Genomic_DNA"/>
</dbReference>
<dbReference type="PANTHER" id="PTHR38733:SF1">
    <property type="entry name" value="TYPE IV METHYL-DIRECTED RESTRICTION ENZYME ECOKMCRBC"/>
    <property type="match status" value="1"/>
</dbReference>
<dbReference type="eggNOG" id="COG4268">
    <property type="taxonomic scope" value="Bacteria"/>
</dbReference>
<name>A1R3P6_PAEAT</name>
<dbReference type="PANTHER" id="PTHR38733">
    <property type="entry name" value="PROTEIN MCRC"/>
    <property type="match status" value="1"/>
</dbReference>
<dbReference type="KEGG" id="aau:AAur_1070"/>
<dbReference type="InterPro" id="IPR019292">
    <property type="entry name" value="McrC"/>
</dbReference>
<organism evidence="2 3">
    <name type="scientific">Paenarthrobacter aurescens (strain TC1)</name>
    <dbReference type="NCBI Taxonomy" id="290340"/>
    <lineage>
        <taxon>Bacteria</taxon>
        <taxon>Bacillati</taxon>
        <taxon>Actinomycetota</taxon>
        <taxon>Actinomycetes</taxon>
        <taxon>Micrococcales</taxon>
        <taxon>Micrococcaceae</taxon>
        <taxon>Paenarthrobacter</taxon>
    </lineage>
</organism>
<dbReference type="STRING" id="290340.AAur_1070"/>
<protein>
    <recommendedName>
        <fullName evidence="4">Restriction endonuclease</fullName>
    </recommendedName>
</protein>
<feature type="compositionally biased region" description="Low complexity" evidence="1">
    <location>
        <begin position="13"/>
        <end position="40"/>
    </location>
</feature>
<reference evidence="2 3" key="1">
    <citation type="journal article" date="2006" name="PLoS Genet.">
        <title>Secrets of soil survival revealed by the genome sequence of Arthrobacter aurescens TC1.</title>
        <authorList>
            <person name="Mongodin E.F."/>
            <person name="Shapir N."/>
            <person name="Daugherty S.C."/>
            <person name="DeBoy R.T."/>
            <person name="Emerson J.B."/>
            <person name="Shvartzbeyn A."/>
            <person name="Radune D."/>
            <person name="Vamathevan J."/>
            <person name="Riggs F."/>
            <person name="Grinberg V."/>
            <person name="Khouri H."/>
            <person name="Wackett L.P."/>
            <person name="Nelson K.E."/>
            <person name="Sadowsky M.J."/>
        </authorList>
    </citation>
    <scope>NUCLEOTIDE SEQUENCE [LARGE SCALE GENOMIC DNA]</scope>
    <source>
        <strain evidence="2 3">TC1</strain>
    </source>
</reference>